<accession>A0ABR9WQ73</accession>
<evidence type="ECO:0000259" key="1">
    <source>
        <dbReference type="Pfam" id="PF06094"/>
    </source>
</evidence>
<sequence>MTSDAVYLFTYGTLMHGFSNPFAERLHTLSTFTGKGSFPGTLYKIDWYPGAVYEAENQYRIYGEVYKITVPEILFPELDEYEDVFEDVKKSLYLRKIIPVLMDDGSVLNCYTYLYNQDVRNLEIIRSGDFRQINL</sequence>
<gene>
    <name evidence="2" type="ORF">IEE83_30725</name>
</gene>
<dbReference type="SUPFAM" id="SSF110857">
    <property type="entry name" value="Gamma-glutamyl cyclotransferase-like"/>
    <property type="match status" value="1"/>
</dbReference>
<reference evidence="3" key="1">
    <citation type="submission" date="2023-07" db="EMBL/GenBank/DDBJ databases">
        <title>Dyadobacter sp. nov 'subterranea' isolated from contaminted grondwater.</title>
        <authorList>
            <person name="Szabo I."/>
            <person name="Al-Omari J."/>
            <person name="Szerdahelyi S.G."/>
            <person name="Rado J."/>
        </authorList>
    </citation>
    <scope>NUCLEOTIDE SEQUENCE [LARGE SCALE GENOMIC DNA]</scope>
    <source>
        <strain evidence="3">UP-52</strain>
    </source>
</reference>
<dbReference type="CDD" id="cd06661">
    <property type="entry name" value="GGCT_like"/>
    <property type="match status" value="1"/>
</dbReference>
<evidence type="ECO:0000313" key="2">
    <source>
        <dbReference type="EMBL" id="MBE9466264.1"/>
    </source>
</evidence>
<dbReference type="Gene3D" id="3.10.490.10">
    <property type="entry name" value="Gamma-glutamyl cyclotransferase-like"/>
    <property type="match status" value="1"/>
</dbReference>
<name>A0ABR9WQ73_9BACT</name>
<dbReference type="InterPro" id="IPR009288">
    <property type="entry name" value="AIG2-like_dom"/>
</dbReference>
<dbReference type="InterPro" id="IPR013024">
    <property type="entry name" value="GGCT-like"/>
</dbReference>
<dbReference type="RefSeq" id="WP_194124502.1">
    <property type="nucleotide sequence ID" value="NZ_JACYGY010000002.1"/>
</dbReference>
<dbReference type="Proteomes" id="UP000634134">
    <property type="component" value="Unassembled WGS sequence"/>
</dbReference>
<comment type="caution">
    <text evidence="2">The sequence shown here is derived from an EMBL/GenBank/DDBJ whole genome shotgun (WGS) entry which is preliminary data.</text>
</comment>
<feature type="domain" description="Gamma-glutamylcyclotransferase AIG2-like" evidence="1">
    <location>
        <begin position="8"/>
        <end position="131"/>
    </location>
</feature>
<organism evidence="2 3">
    <name type="scientific">Dyadobacter subterraneus</name>
    <dbReference type="NCBI Taxonomy" id="2773304"/>
    <lineage>
        <taxon>Bacteria</taxon>
        <taxon>Pseudomonadati</taxon>
        <taxon>Bacteroidota</taxon>
        <taxon>Cytophagia</taxon>
        <taxon>Cytophagales</taxon>
        <taxon>Spirosomataceae</taxon>
        <taxon>Dyadobacter</taxon>
    </lineage>
</organism>
<dbReference type="Pfam" id="PF06094">
    <property type="entry name" value="GGACT"/>
    <property type="match status" value="1"/>
</dbReference>
<evidence type="ECO:0000313" key="3">
    <source>
        <dbReference type="Proteomes" id="UP000634134"/>
    </source>
</evidence>
<protein>
    <submittedName>
        <fullName evidence="2">Gamma-glutamylcyclotransferase</fullName>
    </submittedName>
</protein>
<proteinExistence type="predicted"/>
<dbReference type="InterPro" id="IPR036568">
    <property type="entry name" value="GGCT-like_sf"/>
</dbReference>
<dbReference type="EMBL" id="JACYGY010000002">
    <property type="protein sequence ID" value="MBE9466264.1"/>
    <property type="molecule type" value="Genomic_DNA"/>
</dbReference>
<keyword evidence="3" id="KW-1185">Reference proteome</keyword>